<dbReference type="RefSeq" id="WP_286347048.1">
    <property type="nucleotide sequence ID" value="NZ_AP027733.1"/>
</dbReference>
<reference evidence="4" key="1">
    <citation type="journal article" date="2019" name="Int. J. Syst. Evol. Microbiol.">
        <title>The Global Catalogue of Microorganisms (GCM) 10K type strain sequencing project: providing services to taxonomists for standard genome sequencing and annotation.</title>
        <authorList>
            <consortium name="The Broad Institute Genomics Platform"/>
            <consortium name="The Broad Institute Genome Sequencing Center for Infectious Disease"/>
            <person name="Wu L."/>
            <person name="Ma J."/>
        </authorList>
    </citation>
    <scope>NUCLEOTIDE SEQUENCE [LARGE SCALE GENOMIC DNA]</scope>
    <source>
        <strain evidence="4">NBRC 108728</strain>
    </source>
</reference>
<geneLocation type="plasmid" evidence="3 4">
    <name>pNBRC108728a</name>
</geneLocation>
<evidence type="ECO:0000256" key="1">
    <source>
        <dbReference type="SAM" id="MobiDB-lite"/>
    </source>
</evidence>
<evidence type="ECO:0000313" key="3">
    <source>
        <dbReference type="EMBL" id="BDZ52764.1"/>
    </source>
</evidence>
<keyword evidence="4" id="KW-1185">Reference proteome</keyword>
<gene>
    <name evidence="3" type="ORF">GCM10025867_50050</name>
</gene>
<dbReference type="EMBL" id="AP027733">
    <property type="protein sequence ID" value="BDZ52764.1"/>
    <property type="molecule type" value="Genomic_DNA"/>
</dbReference>
<accession>A0ABM8GWC2</accession>
<dbReference type="InterPro" id="IPR025159">
    <property type="entry name" value="AbiEi_N"/>
</dbReference>
<dbReference type="Proteomes" id="UP001321486">
    <property type="component" value="Plasmid pNBRC108728a"/>
</dbReference>
<feature type="compositionally biased region" description="Low complexity" evidence="1">
    <location>
        <begin position="337"/>
        <end position="361"/>
    </location>
</feature>
<sequence>MKTAEIDQVLGDLAAGQWGMLTTAQANERGISRANLVNREGDGRLERMVHGVYRLGGSASSPLDDIRAAWLSTNPTPLAHERVGAPDVVVGSAAAALIHGIGDLDALPYLMISPERHSTRRTDITYSTRDLDPGDVVVRDGLPVTSVERTIADLLRDHGDLSLIADALRDAIDARADLDETRMATLLAPLARRYKLREGDGAGLYARLLAEASRDDGSLALKALLTNPILRSAMDAILKAQQAQTATAIDSIIGPIAKQQQASLKPIIDSLAKNLPVYKLDPAILRGIQNVAKINLPEGVISSLVTVPKMDIALSTGIPAATLEAIGKLATSAAASRAAASIPNPARRAARARPGSASRASHGTEGLPSPTSEGSESTANDA</sequence>
<evidence type="ECO:0000313" key="4">
    <source>
        <dbReference type="Proteomes" id="UP001321486"/>
    </source>
</evidence>
<feature type="domain" description="AbiEi antitoxin N-terminal" evidence="2">
    <location>
        <begin position="12"/>
        <end position="55"/>
    </location>
</feature>
<dbReference type="Pfam" id="PF13338">
    <property type="entry name" value="AbiEi_4"/>
    <property type="match status" value="1"/>
</dbReference>
<feature type="region of interest" description="Disordered" evidence="1">
    <location>
        <begin position="337"/>
        <end position="382"/>
    </location>
</feature>
<proteinExistence type="predicted"/>
<organism evidence="3 4">
    <name type="scientific">Frondihabitans sucicola</name>
    <dbReference type="NCBI Taxonomy" id="1268041"/>
    <lineage>
        <taxon>Bacteria</taxon>
        <taxon>Bacillati</taxon>
        <taxon>Actinomycetota</taxon>
        <taxon>Actinomycetes</taxon>
        <taxon>Micrococcales</taxon>
        <taxon>Microbacteriaceae</taxon>
        <taxon>Frondihabitans</taxon>
    </lineage>
</organism>
<protein>
    <recommendedName>
        <fullName evidence="2">AbiEi antitoxin N-terminal domain-containing protein</fullName>
    </recommendedName>
</protein>
<name>A0ABM8GWC2_9MICO</name>
<feature type="compositionally biased region" description="Polar residues" evidence="1">
    <location>
        <begin position="369"/>
        <end position="382"/>
    </location>
</feature>
<evidence type="ECO:0000259" key="2">
    <source>
        <dbReference type="Pfam" id="PF13338"/>
    </source>
</evidence>
<keyword evidence="3" id="KW-0614">Plasmid</keyword>